<evidence type="ECO:0000256" key="8">
    <source>
        <dbReference type="RuleBase" id="RU364063"/>
    </source>
</evidence>
<dbReference type="GO" id="GO:0046872">
    <property type="term" value="F:metal ion binding"/>
    <property type="evidence" value="ECO:0007669"/>
    <property type="project" value="UniProtKB-KW"/>
</dbReference>
<dbReference type="Proteomes" id="UP000254792">
    <property type="component" value="Chromosome"/>
</dbReference>
<gene>
    <name evidence="8 10" type="primary">dnaX</name>
    <name evidence="10" type="ORF">SALLE_v1c00070</name>
</gene>
<dbReference type="EMBL" id="CP031376">
    <property type="protein sequence ID" value="AXK50683.1"/>
    <property type="molecule type" value="Genomic_DNA"/>
</dbReference>
<evidence type="ECO:0000256" key="3">
    <source>
        <dbReference type="ARBA" id="ARBA00022741"/>
    </source>
</evidence>
<reference evidence="10 11" key="1">
    <citation type="submission" date="2018-07" db="EMBL/GenBank/DDBJ databases">
        <title>Complete genome sequence of Spiroplasma alleghenense PLHS-1 (ATCC 51752).</title>
        <authorList>
            <person name="Chou L."/>
            <person name="Lee T.-Y."/>
            <person name="Tsai Y.-M."/>
            <person name="Kuo C.-H."/>
        </authorList>
    </citation>
    <scope>NUCLEOTIDE SEQUENCE [LARGE SCALE GENOMIC DNA]</scope>
    <source>
        <strain evidence="10 11">PLHS-1</strain>
    </source>
</reference>
<comment type="function">
    <text evidence="8">DNA polymerase III is a complex, multichain enzyme responsible for most of the replicative synthesis in bacteria. This DNA polymerase also exhibits 3' to 5' exonuclease activity.</text>
</comment>
<dbReference type="PANTHER" id="PTHR11669:SF0">
    <property type="entry name" value="PROTEIN STICHEL-LIKE 2"/>
    <property type="match status" value="1"/>
</dbReference>
<evidence type="ECO:0000256" key="5">
    <source>
        <dbReference type="ARBA" id="ARBA00022840"/>
    </source>
</evidence>
<dbReference type="EC" id="2.7.7.7" evidence="8"/>
<dbReference type="NCBIfam" id="TIGR02397">
    <property type="entry name" value="dnaX_nterm"/>
    <property type="match status" value="1"/>
</dbReference>
<evidence type="ECO:0000259" key="9">
    <source>
        <dbReference type="SMART" id="SM00382"/>
    </source>
</evidence>
<dbReference type="GO" id="GO:0005524">
    <property type="term" value="F:ATP binding"/>
    <property type="evidence" value="ECO:0007669"/>
    <property type="project" value="UniProtKB-KW"/>
</dbReference>
<sequence length="609" mass="69714">MSEIKKSLYRIYRPTNFSEVACHENLKTILTNEIKNNSFPHALMFSGQRGTGKTSVAKIFAKTINCKNKVGFEPCNNCESCSLANNNSHPDIFEIDAASNNGVDEIRNIKNNVSTLPTIAEFKVYIIDEFHMLTNSAFNALLKTLEEPPKHIIFILATTELNKIPATIISRCQGFNFQKISKSAMKNKLNEISTKENIKIDSDALDEIFYLSDGSLRDALNVLEQLMVFEKDEIKLADLKLVFNVASKKEKIDLLLDIFKGQVEKIIKYFEVATNSGVDFNSLALSLLEILKEIIEYKLTNNLEFKNVLEDEELEHFKIESLENLFLVSDILSEVYAKTKTTTINQDFMLVNILKVIYKLGKDNIKNINKKDVENKTEENKAIEIETNQTAHEEIEVDLVKPENEPQPKVEVIDGLNEVGLQKIILEQIVEYVPSSVKKIVVSDKKIFNVILGANKEQRNFVNEKIDEIFVRSNDGYFANEEIVKKFSLFWNGKIVAACENGFILVCDHDEVAEILNFKLQEDSFQNDIFSILQSPQAIIAISKESWKNIKEDFIKMKNDNELWDHEQINVAEFYQSIIKKINKVEEKELTSLEEMKNIFGEDNIEVID</sequence>
<evidence type="ECO:0000256" key="2">
    <source>
        <dbReference type="ARBA" id="ARBA00022723"/>
    </source>
</evidence>
<comment type="subunit">
    <text evidence="8">DNA polymerase III contains a core (composed of alpha, epsilon and theta chains) that associates with a tau subunit. This core dimerizes to form the POLIII' complex. PolIII' associates with the gamma complex (composed of gamma, delta, delta', psi and chi chains) and with the beta chain to form the complete DNA polymerase III complex.</text>
</comment>
<dbReference type="InterPro" id="IPR012763">
    <property type="entry name" value="DNA_pol_III_sug/sutau_N"/>
</dbReference>
<dbReference type="Gene3D" id="3.40.50.300">
    <property type="entry name" value="P-loop containing nucleotide triphosphate hydrolases"/>
    <property type="match status" value="1"/>
</dbReference>
<dbReference type="AlphaFoldDB" id="A0A345Z254"/>
<dbReference type="InterPro" id="IPR050238">
    <property type="entry name" value="DNA_Rep/Repair_Clamp_Loader"/>
</dbReference>
<dbReference type="Pfam" id="PF13177">
    <property type="entry name" value="DNA_pol3_delta2"/>
    <property type="match status" value="1"/>
</dbReference>
<keyword evidence="4" id="KW-0862">Zinc</keyword>
<keyword evidence="5 8" id="KW-0067">ATP-binding</keyword>
<evidence type="ECO:0000256" key="6">
    <source>
        <dbReference type="ARBA" id="ARBA00022932"/>
    </source>
</evidence>
<dbReference type="RefSeq" id="WP_115557614.1">
    <property type="nucleotide sequence ID" value="NZ_CP031376.1"/>
</dbReference>
<dbReference type="InterPro" id="IPR045085">
    <property type="entry name" value="HLD_clamp_pol_III_gamma_tau"/>
</dbReference>
<dbReference type="GO" id="GO:0003887">
    <property type="term" value="F:DNA-directed DNA polymerase activity"/>
    <property type="evidence" value="ECO:0007669"/>
    <property type="project" value="UniProtKB-KW"/>
</dbReference>
<dbReference type="KEGG" id="salx:SALLE_v1c00070"/>
<dbReference type="OrthoDB" id="9810148at2"/>
<dbReference type="GO" id="GO:0009360">
    <property type="term" value="C:DNA polymerase III complex"/>
    <property type="evidence" value="ECO:0007669"/>
    <property type="project" value="InterPro"/>
</dbReference>
<comment type="similarity">
    <text evidence="1 8">Belongs to the DnaX/STICHEL family.</text>
</comment>
<evidence type="ECO:0000256" key="7">
    <source>
        <dbReference type="ARBA" id="ARBA00049244"/>
    </source>
</evidence>
<accession>A0A345Z254</accession>
<keyword evidence="2" id="KW-0479">Metal-binding</keyword>
<name>A0A345Z254_9MOLU</name>
<dbReference type="SMART" id="SM00382">
    <property type="entry name" value="AAA"/>
    <property type="match status" value="1"/>
</dbReference>
<protein>
    <recommendedName>
        <fullName evidence="8">DNA polymerase III subunit gamma/tau</fullName>
        <ecNumber evidence="8">2.7.7.7</ecNumber>
    </recommendedName>
</protein>
<dbReference type="SUPFAM" id="SSF52540">
    <property type="entry name" value="P-loop containing nucleoside triphosphate hydrolases"/>
    <property type="match status" value="1"/>
</dbReference>
<feature type="domain" description="AAA+ ATPase" evidence="9">
    <location>
        <begin position="39"/>
        <end position="181"/>
    </location>
</feature>
<evidence type="ECO:0000256" key="4">
    <source>
        <dbReference type="ARBA" id="ARBA00022833"/>
    </source>
</evidence>
<keyword evidence="8" id="KW-0235">DNA replication</keyword>
<dbReference type="PANTHER" id="PTHR11669">
    <property type="entry name" value="REPLICATION FACTOR C / DNA POLYMERASE III GAMMA-TAU SUBUNIT"/>
    <property type="match status" value="1"/>
</dbReference>
<dbReference type="CDD" id="cd00009">
    <property type="entry name" value="AAA"/>
    <property type="match status" value="1"/>
</dbReference>
<comment type="catalytic activity">
    <reaction evidence="7 8">
        <text>DNA(n) + a 2'-deoxyribonucleoside 5'-triphosphate = DNA(n+1) + diphosphate</text>
        <dbReference type="Rhea" id="RHEA:22508"/>
        <dbReference type="Rhea" id="RHEA-COMP:17339"/>
        <dbReference type="Rhea" id="RHEA-COMP:17340"/>
        <dbReference type="ChEBI" id="CHEBI:33019"/>
        <dbReference type="ChEBI" id="CHEBI:61560"/>
        <dbReference type="ChEBI" id="CHEBI:173112"/>
        <dbReference type="EC" id="2.7.7.7"/>
    </reaction>
</comment>
<dbReference type="GO" id="GO:0006261">
    <property type="term" value="P:DNA-templated DNA replication"/>
    <property type="evidence" value="ECO:0007669"/>
    <property type="project" value="TreeGrafter"/>
</dbReference>
<dbReference type="Gene3D" id="1.10.8.60">
    <property type="match status" value="1"/>
</dbReference>
<dbReference type="NCBIfam" id="NF004046">
    <property type="entry name" value="PRK05563.1"/>
    <property type="match status" value="1"/>
</dbReference>
<evidence type="ECO:0000313" key="11">
    <source>
        <dbReference type="Proteomes" id="UP000254792"/>
    </source>
</evidence>
<dbReference type="InterPro" id="IPR027417">
    <property type="entry name" value="P-loop_NTPase"/>
</dbReference>
<dbReference type="InterPro" id="IPR003593">
    <property type="entry name" value="AAA+_ATPase"/>
</dbReference>
<organism evidence="10 11">
    <name type="scientific">Spiroplasma alleghenense</name>
    <dbReference type="NCBI Taxonomy" id="216931"/>
    <lineage>
        <taxon>Bacteria</taxon>
        <taxon>Bacillati</taxon>
        <taxon>Mycoplasmatota</taxon>
        <taxon>Mollicutes</taxon>
        <taxon>Entomoplasmatales</taxon>
        <taxon>Spiroplasmataceae</taxon>
        <taxon>Spiroplasma</taxon>
    </lineage>
</organism>
<dbReference type="CDD" id="cd18137">
    <property type="entry name" value="HLD_clamp_pol_III_gamma_tau"/>
    <property type="match status" value="1"/>
</dbReference>
<keyword evidence="3 8" id="KW-0547">Nucleotide-binding</keyword>
<keyword evidence="8" id="KW-0808">Transferase</keyword>
<dbReference type="Pfam" id="PF22608">
    <property type="entry name" value="DNAX_ATPase_lid"/>
    <property type="match status" value="1"/>
</dbReference>
<keyword evidence="11" id="KW-1185">Reference proteome</keyword>
<proteinExistence type="inferred from homology"/>
<evidence type="ECO:0000256" key="1">
    <source>
        <dbReference type="ARBA" id="ARBA00006360"/>
    </source>
</evidence>
<keyword evidence="8" id="KW-0548">Nucleotidyltransferase</keyword>
<evidence type="ECO:0000313" key="10">
    <source>
        <dbReference type="EMBL" id="AXK50683.1"/>
    </source>
</evidence>
<keyword evidence="6 8" id="KW-0239">DNA-directed DNA polymerase</keyword>